<evidence type="ECO:0000256" key="2">
    <source>
        <dbReference type="ARBA" id="ARBA00022679"/>
    </source>
</evidence>
<comment type="caution">
    <text evidence="3">The sequence shown here is derived from an EMBL/GenBank/DDBJ whole genome shotgun (WGS) entry which is preliminary data.</text>
</comment>
<dbReference type="GO" id="GO:0016020">
    <property type="term" value="C:membrane"/>
    <property type="evidence" value="ECO:0007669"/>
    <property type="project" value="InterPro"/>
</dbReference>
<dbReference type="EMBL" id="SRZA01000015">
    <property type="protein sequence ID" value="TGY06206.1"/>
    <property type="molecule type" value="Genomic_DNA"/>
</dbReference>
<dbReference type="AlphaFoldDB" id="A0A4S2AXB9"/>
<dbReference type="GO" id="GO:0008107">
    <property type="term" value="F:galactoside 2-alpha-L-fucosyltransferase activity"/>
    <property type="evidence" value="ECO:0007669"/>
    <property type="project" value="InterPro"/>
</dbReference>
<evidence type="ECO:0000313" key="4">
    <source>
        <dbReference type="Proteomes" id="UP000305751"/>
    </source>
</evidence>
<reference evidence="3 4" key="1">
    <citation type="submission" date="2019-04" db="EMBL/GenBank/DDBJ databases">
        <title>Microbes associate with the intestines of laboratory mice.</title>
        <authorList>
            <person name="Navarre W."/>
            <person name="Wong E."/>
            <person name="Huang K."/>
            <person name="Tropini C."/>
            <person name="Ng K."/>
            <person name="Yu B."/>
        </authorList>
    </citation>
    <scope>NUCLEOTIDE SEQUENCE [LARGE SCALE GENOMIC DNA]</scope>
    <source>
        <strain evidence="3 4">NM70_E10</strain>
    </source>
</reference>
<sequence>MIIYLLHHEQLCNRLWAFLPSLAYALHYKKRIWMLWAFKPYMDLFPQLKASPYVYSFCEKRVFQHRRLYYRFREVYRKTFMLRKSLRDVSPLVPVIFASGWEGREDPSFIIEEKKKIVELFRPSDEVVKSVEALMVKHADTCYVGVHIRRGDYKDFFDGRFYYELPYYYSLMEQMYQLLHHTYRSVIFVICSNEQFDVTSPELLSTVTFSGENILRFEQAGAITDLYALSQCDYLLGPPSTFSQWASFYGNGKLCFVKNRHTVLHMDDFKVVERYESPFKEFRQYWKGKIL</sequence>
<dbReference type="Proteomes" id="UP000305751">
    <property type="component" value="Unassembled WGS sequence"/>
</dbReference>
<organism evidence="3 4">
    <name type="scientific">Bacteroides acidifaciens</name>
    <dbReference type="NCBI Taxonomy" id="85831"/>
    <lineage>
        <taxon>Bacteria</taxon>
        <taxon>Pseudomonadati</taxon>
        <taxon>Bacteroidota</taxon>
        <taxon>Bacteroidia</taxon>
        <taxon>Bacteroidales</taxon>
        <taxon>Bacteroidaceae</taxon>
        <taxon>Bacteroides</taxon>
    </lineage>
</organism>
<dbReference type="Gene3D" id="3.40.50.11350">
    <property type="match status" value="1"/>
</dbReference>
<evidence type="ECO:0008006" key="5">
    <source>
        <dbReference type="Google" id="ProtNLM"/>
    </source>
</evidence>
<dbReference type="GO" id="GO:0005975">
    <property type="term" value="P:carbohydrate metabolic process"/>
    <property type="evidence" value="ECO:0007669"/>
    <property type="project" value="InterPro"/>
</dbReference>
<evidence type="ECO:0000313" key="3">
    <source>
        <dbReference type="EMBL" id="TGY06206.1"/>
    </source>
</evidence>
<keyword evidence="1" id="KW-0328">Glycosyltransferase</keyword>
<dbReference type="PANTHER" id="PTHR11927">
    <property type="entry name" value="GALACTOSIDE 2-L-FUCOSYLTRANSFERASE"/>
    <property type="match status" value="1"/>
</dbReference>
<evidence type="ECO:0000256" key="1">
    <source>
        <dbReference type="ARBA" id="ARBA00022676"/>
    </source>
</evidence>
<protein>
    <recommendedName>
        <fullName evidence="5">Alpha-1,2-fucosyltransferase</fullName>
    </recommendedName>
</protein>
<accession>A0A4S2AXB9</accession>
<dbReference type="InterPro" id="IPR002516">
    <property type="entry name" value="Glyco_trans_11"/>
</dbReference>
<name>A0A4S2AXB9_9BACE</name>
<proteinExistence type="predicted"/>
<gene>
    <name evidence="3" type="ORF">E5356_07295</name>
</gene>
<dbReference type="PANTHER" id="PTHR11927:SF9">
    <property type="entry name" value="L-FUCOSYLTRANSFERASE"/>
    <property type="match status" value="1"/>
</dbReference>
<keyword evidence="4" id="KW-1185">Reference proteome</keyword>
<keyword evidence="2" id="KW-0808">Transferase</keyword>
<dbReference type="Pfam" id="PF01531">
    <property type="entry name" value="Glyco_transf_11"/>
    <property type="match status" value="1"/>
</dbReference>